<evidence type="ECO:0000256" key="6">
    <source>
        <dbReference type="SAM" id="Phobius"/>
    </source>
</evidence>
<keyword evidence="8" id="KW-0969">Cilium</keyword>
<dbReference type="RefSeq" id="WP_347721668.1">
    <property type="nucleotide sequence ID" value="NZ_CP104395.1"/>
</dbReference>
<keyword evidence="3 6" id="KW-0812">Transmembrane</keyword>
<evidence type="ECO:0000256" key="4">
    <source>
        <dbReference type="ARBA" id="ARBA00022989"/>
    </source>
</evidence>
<evidence type="ECO:0000256" key="1">
    <source>
        <dbReference type="ARBA" id="ARBA00004651"/>
    </source>
</evidence>
<feature type="transmembrane region" description="Helical" evidence="6">
    <location>
        <begin position="222"/>
        <end position="246"/>
    </location>
</feature>
<sequence length="291" mass="32196">MLEKYASFCYDQIGSYILDSLDYFEDIRPHLSKANIQVSLPEYVSAMVLSSMFVSITTLTVLGSILMIGSGIAGLIYGMILSLISGTLTLVGFYIYPSIIIKSRASKIRDTLPFATMYLSTLAGTGTSLPKLFKVLSEVDEYGEVAKEAERISRDIETFNMDTNEALKNAAERTPSEDFKNLMWGMNHTLTSGGSLRSFLRERSDTLMNDYRRRVEEFSETLSLLVEMYITVVIVGSIIFTSMSLVMTTFSPNMSTGFIVRLQVLSIFIGLPMISGMFIVLVGGLAPGGIR</sequence>
<accession>A0ABY8CJH4</accession>
<feature type="transmembrane region" description="Helical" evidence="6">
    <location>
        <begin position="258"/>
        <end position="286"/>
    </location>
</feature>
<evidence type="ECO:0000256" key="3">
    <source>
        <dbReference type="ARBA" id="ARBA00022692"/>
    </source>
</evidence>
<evidence type="ECO:0000313" key="9">
    <source>
        <dbReference type="Proteomes" id="UP001218034"/>
    </source>
</evidence>
<evidence type="ECO:0000256" key="5">
    <source>
        <dbReference type="ARBA" id="ARBA00023136"/>
    </source>
</evidence>
<keyword evidence="8" id="KW-0282">Flagellum</keyword>
<feature type="domain" description="Type II secretion system protein GspF" evidence="7">
    <location>
        <begin position="117"/>
        <end position="239"/>
    </location>
</feature>
<dbReference type="GeneID" id="98290906"/>
<dbReference type="Proteomes" id="UP001218034">
    <property type="component" value="Chromosome"/>
</dbReference>
<reference evidence="8 9" key="1">
    <citation type="submission" date="2022-09" db="EMBL/GenBank/DDBJ databases">
        <title>Xylan utilization by haloarchaea-nanohaloarchaea associations.</title>
        <authorList>
            <person name="Yakimov M."/>
        </authorList>
    </citation>
    <scope>NUCLEOTIDE SEQUENCE [LARGE SCALE GENOMIC DNA]</scope>
    <source>
        <strain evidence="8 9">SVXNc</strain>
    </source>
</reference>
<dbReference type="PANTHER" id="PTHR35402:SF1">
    <property type="entry name" value="TYPE II SECRETION SYSTEM PROTEIN GSPF DOMAIN-CONTAINING PROTEIN"/>
    <property type="match status" value="1"/>
</dbReference>
<protein>
    <submittedName>
        <fullName evidence="8">Archaeal flagellar protein FlaJ</fullName>
    </submittedName>
</protein>
<feature type="transmembrane region" description="Helical" evidence="6">
    <location>
        <begin position="74"/>
        <end position="96"/>
    </location>
</feature>
<keyword evidence="4 6" id="KW-1133">Transmembrane helix</keyword>
<dbReference type="InterPro" id="IPR018076">
    <property type="entry name" value="T2SS_GspF_dom"/>
</dbReference>
<keyword evidence="5 6" id="KW-0472">Membrane</keyword>
<organism evidence="8 9">
    <name type="scientific">Candidatus Nanohalococcus occultus</name>
    <dbReference type="NCBI Taxonomy" id="2978047"/>
    <lineage>
        <taxon>Archaea</taxon>
        <taxon>Candidatus Nanohalarchaeota</taxon>
        <taxon>Candidatus Nanohalarchaeota incertae sedis</taxon>
        <taxon>Candidatus Nanohalococcus</taxon>
    </lineage>
</organism>
<gene>
    <name evidence="8" type="primary">flaJ</name>
    <name evidence="8" type="ORF">SVXNc_0829</name>
</gene>
<keyword evidence="8" id="KW-0966">Cell projection</keyword>
<proteinExistence type="predicted"/>
<evidence type="ECO:0000259" key="7">
    <source>
        <dbReference type="Pfam" id="PF00482"/>
    </source>
</evidence>
<evidence type="ECO:0000313" key="8">
    <source>
        <dbReference type="EMBL" id="WEL19836.1"/>
    </source>
</evidence>
<feature type="transmembrane region" description="Helical" evidence="6">
    <location>
        <begin position="43"/>
        <end position="68"/>
    </location>
</feature>
<name>A0ABY8CJH4_9ARCH</name>
<dbReference type="PANTHER" id="PTHR35402">
    <property type="entry name" value="INTEGRAL MEMBRANE PROTEIN-RELATED"/>
    <property type="match status" value="1"/>
</dbReference>
<dbReference type="EMBL" id="CP104395">
    <property type="protein sequence ID" value="WEL19836.1"/>
    <property type="molecule type" value="Genomic_DNA"/>
</dbReference>
<dbReference type="Pfam" id="PF00482">
    <property type="entry name" value="T2SSF"/>
    <property type="match status" value="1"/>
</dbReference>
<dbReference type="InterPro" id="IPR056569">
    <property type="entry name" value="ArlJ-like"/>
</dbReference>
<keyword evidence="9" id="KW-1185">Reference proteome</keyword>
<keyword evidence="2" id="KW-1003">Cell membrane</keyword>
<comment type="subcellular location">
    <subcellularLocation>
        <location evidence="1">Cell membrane</location>
        <topology evidence="1">Multi-pass membrane protein</topology>
    </subcellularLocation>
</comment>
<evidence type="ECO:0000256" key="2">
    <source>
        <dbReference type="ARBA" id="ARBA00022475"/>
    </source>
</evidence>